<keyword evidence="4 6" id="KW-0067">ATP-binding</keyword>
<dbReference type="InterPro" id="IPR014729">
    <property type="entry name" value="Rossmann-like_a/b/a_fold"/>
</dbReference>
<comment type="similarity">
    <text evidence="6">Belongs to the tRNA(Ile)-lysidine synthase family.</text>
</comment>
<dbReference type="Pfam" id="PF01171">
    <property type="entry name" value="ATP_bind_3"/>
    <property type="match status" value="1"/>
</dbReference>
<evidence type="ECO:0000259" key="7">
    <source>
        <dbReference type="Pfam" id="PF01171"/>
    </source>
</evidence>
<feature type="binding site" evidence="6">
    <location>
        <begin position="32"/>
        <end position="37"/>
    </location>
    <ligand>
        <name>ATP</name>
        <dbReference type="ChEBI" id="CHEBI:30616"/>
    </ligand>
</feature>
<keyword evidence="6" id="KW-0963">Cytoplasm</keyword>
<evidence type="ECO:0000313" key="8">
    <source>
        <dbReference type="EMBL" id="UYQ73038.1"/>
    </source>
</evidence>
<dbReference type="RefSeq" id="WP_264226631.1">
    <property type="nucleotide sequence ID" value="NZ_CP107716.1"/>
</dbReference>
<reference evidence="8" key="1">
    <citation type="submission" date="2022-10" db="EMBL/GenBank/DDBJ databases">
        <title>YIM 151497 complete genome.</title>
        <authorList>
            <person name="Chen X."/>
        </authorList>
    </citation>
    <scope>NUCLEOTIDE SEQUENCE</scope>
    <source>
        <strain evidence="8">YIM 151497</strain>
    </source>
</reference>
<comment type="subcellular location">
    <subcellularLocation>
        <location evidence="6">Cytoplasm</location>
    </subcellularLocation>
</comment>
<evidence type="ECO:0000256" key="4">
    <source>
        <dbReference type="ARBA" id="ARBA00022840"/>
    </source>
</evidence>
<dbReference type="InterPro" id="IPR011063">
    <property type="entry name" value="TilS/TtcA_N"/>
</dbReference>
<protein>
    <recommendedName>
        <fullName evidence="6">tRNA(Ile)-lysidine synthase</fullName>
        <ecNumber evidence="6">6.3.4.19</ecNumber>
    </recommendedName>
    <alternativeName>
        <fullName evidence="6">tRNA(Ile)-2-lysyl-cytidine synthase</fullName>
    </alternativeName>
    <alternativeName>
        <fullName evidence="6">tRNA(Ile)-lysidine synthetase</fullName>
    </alternativeName>
</protein>
<dbReference type="InterPro" id="IPR012795">
    <property type="entry name" value="tRNA_Ile_lys_synt_N"/>
</dbReference>
<evidence type="ECO:0000256" key="2">
    <source>
        <dbReference type="ARBA" id="ARBA00022694"/>
    </source>
</evidence>
<dbReference type="Gene3D" id="3.40.50.620">
    <property type="entry name" value="HUPs"/>
    <property type="match status" value="1"/>
</dbReference>
<evidence type="ECO:0000313" key="9">
    <source>
        <dbReference type="Proteomes" id="UP001163882"/>
    </source>
</evidence>
<accession>A0ABY6IR06</accession>
<evidence type="ECO:0000256" key="1">
    <source>
        <dbReference type="ARBA" id="ARBA00022598"/>
    </source>
</evidence>
<proteinExistence type="inferred from homology"/>
<dbReference type="SUPFAM" id="SSF52402">
    <property type="entry name" value="Adenine nucleotide alpha hydrolases-like"/>
    <property type="match status" value="1"/>
</dbReference>
<dbReference type="HAMAP" id="MF_01161">
    <property type="entry name" value="tRNA_Ile_lys_synt"/>
    <property type="match status" value="1"/>
</dbReference>
<keyword evidence="1 6" id="KW-0436">Ligase</keyword>
<sequence>MLTPADIALCGLDPAGLFAPIADRKTIGLAVSGGADSLALMLLYAAWSGRKPKAIVYTVDHGLRPEARAEAAMVVAEAEKLGLSCRSLVWTGDKPVTGKQSAARSARYGLIGQAMEADGAEILLTAHHQRDQAETILMRLAHGSGVSGLGGIRTFSNVEAVSVFRPLLGVPPEALATLVARAGLSPASDPSNTDRAYERTRWRDALPGLAELGLGPDRLSKMAERLQRIDAFAAREADRFITRHGALDPLGIVRIDRTAIETADPEIKVRVIERLLAAASGGHSFFLSRIEALAGRVAAGEHFTATLAGARVLADANTIVIHREAGRVGLPTASLSPGETLVWDGRFVVAAAKAGTIGPATGLTRKAFKELTGKALSGPVAGLRTAPLLRDRRGEIAAIGSLEVGEGFSVTQIPLTS</sequence>
<evidence type="ECO:0000256" key="6">
    <source>
        <dbReference type="HAMAP-Rule" id="MF_01161"/>
    </source>
</evidence>
<organism evidence="8 9">
    <name type="scientific">Pelagibacterium flavum</name>
    <dbReference type="NCBI Taxonomy" id="2984530"/>
    <lineage>
        <taxon>Bacteria</taxon>
        <taxon>Pseudomonadati</taxon>
        <taxon>Pseudomonadota</taxon>
        <taxon>Alphaproteobacteria</taxon>
        <taxon>Hyphomicrobiales</taxon>
        <taxon>Devosiaceae</taxon>
        <taxon>Pelagibacterium</taxon>
    </lineage>
</organism>
<feature type="domain" description="tRNA(Ile)-lysidine/2-thiocytidine synthase N-terminal" evidence="7">
    <location>
        <begin position="27"/>
        <end position="204"/>
    </location>
</feature>
<keyword evidence="9" id="KW-1185">Reference proteome</keyword>
<comment type="function">
    <text evidence="6">Ligates lysine onto the cytidine present at position 34 of the AUA codon-specific tRNA(Ile) that contains the anticodon CAU, in an ATP-dependent manner. Cytidine is converted to lysidine, thus changing the amino acid specificity of the tRNA from methionine to isoleucine.</text>
</comment>
<name>A0ABY6IR06_9HYPH</name>
<dbReference type="PANTHER" id="PTHR43033:SF1">
    <property type="entry name" value="TRNA(ILE)-LYSIDINE SYNTHASE-RELATED"/>
    <property type="match status" value="1"/>
</dbReference>
<keyword evidence="2 6" id="KW-0819">tRNA processing</keyword>
<dbReference type="InterPro" id="IPR012094">
    <property type="entry name" value="tRNA_Ile_lys_synt"/>
</dbReference>
<dbReference type="Proteomes" id="UP001163882">
    <property type="component" value="Chromosome"/>
</dbReference>
<evidence type="ECO:0000256" key="5">
    <source>
        <dbReference type="ARBA" id="ARBA00048539"/>
    </source>
</evidence>
<dbReference type="EMBL" id="CP107716">
    <property type="protein sequence ID" value="UYQ73038.1"/>
    <property type="molecule type" value="Genomic_DNA"/>
</dbReference>
<evidence type="ECO:0000256" key="3">
    <source>
        <dbReference type="ARBA" id="ARBA00022741"/>
    </source>
</evidence>
<keyword evidence="3 6" id="KW-0547">Nucleotide-binding</keyword>
<dbReference type="GO" id="GO:0032267">
    <property type="term" value="F:tRNA(Ile)-lysidine synthase activity"/>
    <property type="evidence" value="ECO:0007669"/>
    <property type="project" value="UniProtKB-EC"/>
</dbReference>
<comment type="catalytic activity">
    <reaction evidence="5 6">
        <text>cytidine(34) in tRNA(Ile2) + L-lysine + ATP = lysidine(34) in tRNA(Ile2) + AMP + diphosphate + H(+)</text>
        <dbReference type="Rhea" id="RHEA:43744"/>
        <dbReference type="Rhea" id="RHEA-COMP:10625"/>
        <dbReference type="Rhea" id="RHEA-COMP:10670"/>
        <dbReference type="ChEBI" id="CHEBI:15378"/>
        <dbReference type="ChEBI" id="CHEBI:30616"/>
        <dbReference type="ChEBI" id="CHEBI:32551"/>
        <dbReference type="ChEBI" id="CHEBI:33019"/>
        <dbReference type="ChEBI" id="CHEBI:82748"/>
        <dbReference type="ChEBI" id="CHEBI:83665"/>
        <dbReference type="ChEBI" id="CHEBI:456215"/>
        <dbReference type="EC" id="6.3.4.19"/>
    </reaction>
</comment>
<dbReference type="CDD" id="cd01992">
    <property type="entry name" value="TilS_N"/>
    <property type="match status" value="1"/>
</dbReference>
<dbReference type="EC" id="6.3.4.19" evidence="6"/>
<dbReference type="NCBIfam" id="TIGR02432">
    <property type="entry name" value="lysidine_TilS_N"/>
    <property type="match status" value="1"/>
</dbReference>
<dbReference type="PANTHER" id="PTHR43033">
    <property type="entry name" value="TRNA(ILE)-LYSIDINE SYNTHASE-RELATED"/>
    <property type="match status" value="1"/>
</dbReference>
<gene>
    <name evidence="6 8" type="primary">tilS</name>
    <name evidence="8" type="ORF">OF122_04535</name>
</gene>
<comment type="domain">
    <text evidence="6">The N-terminal region contains the highly conserved SGGXDS motif, predicted to be a P-loop motif involved in ATP binding.</text>
</comment>